<name>A0ABX7Q4K6_9BACT</name>
<evidence type="ECO:0000313" key="5">
    <source>
        <dbReference type="EMBL" id="QSV46389.1"/>
    </source>
</evidence>
<comment type="similarity">
    <text evidence="2">Belongs to the bacterial secretin family.</text>
</comment>
<accession>A0ABX7Q4K6</accession>
<dbReference type="InterPro" id="IPR050810">
    <property type="entry name" value="Bact_Secretion_Sys_Channel"/>
</dbReference>
<feature type="compositionally biased region" description="Acidic residues" evidence="3">
    <location>
        <begin position="224"/>
        <end position="236"/>
    </location>
</feature>
<reference evidence="5 6" key="1">
    <citation type="submission" date="2021-03" db="EMBL/GenBank/DDBJ databases">
        <title>Geobacter metallireducens gen. nov. sp. nov., a microorganism capable of coupling the complete oxidation of organic compounds to the reduction of iron and other metals.</title>
        <authorList>
            <person name="Li Y."/>
        </authorList>
    </citation>
    <scope>NUCLEOTIDE SEQUENCE [LARGE SCALE GENOMIC DNA]</scope>
    <source>
        <strain evidence="5 6">Jerry-YX</strain>
    </source>
</reference>
<dbReference type="InterPro" id="IPR004846">
    <property type="entry name" value="T2SS/T3SS_dom"/>
</dbReference>
<keyword evidence="1" id="KW-0802">TPR repeat</keyword>
<evidence type="ECO:0000256" key="3">
    <source>
        <dbReference type="SAM" id="MobiDB-lite"/>
    </source>
</evidence>
<dbReference type="InterPro" id="IPR019734">
    <property type="entry name" value="TPR_rpt"/>
</dbReference>
<feature type="region of interest" description="Disordered" evidence="3">
    <location>
        <begin position="212"/>
        <end position="236"/>
    </location>
</feature>
<keyword evidence="6" id="KW-1185">Reference proteome</keyword>
<dbReference type="InterPro" id="IPR011990">
    <property type="entry name" value="TPR-like_helical_dom_sf"/>
</dbReference>
<evidence type="ECO:0000313" key="6">
    <source>
        <dbReference type="Proteomes" id="UP000663651"/>
    </source>
</evidence>
<dbReference type="PANTHER" id="PTHR30332">
    <property type="entry name" value="PROBABLE GENERAL SECRETION PATHWAY PROTEIN D"/>
    <property type="match status" value="1"/>
</dbReference>
<proteinExistence type="inferred from homology"/>
<evidence type="ECO:0000256" key="2">
    <source>
        <dbReference type="RuleBase" id="RU004003"/>
    </source>
</evidence>
<dbReference type="SMART" id="SM00028">
    <property type="entry name" value="TPR"/>
    <property type="match status" value="3"/>
</dbReference>
<gene>
    <name evidence="5" type="ORF">JZM60_03675</name>
</gene>
<protein>
    <recommendedName>
        <fullName evidence="4">Type II/III secretion system secretin-like domain-containing protein</fullName>
    </recommendedName>
</protein>
<feature type="domain" description="Type II/III secretion system secretin-like" evidence="4">
    <location>
        <begin position="332"/>
        <end position="484"/>
    </location>
</feature>
<organism evidence="5 6">
    <name type="scientific">Geobacter benzoatilyticus</name>
    <dbReference type="NCBI Taxonomy" id="2815309"/>
    <lineage>
        <taxon>Bacteria</taxon>
        <taxon>Pseudomonadati</taxon>
        <taxon>Thermodesulfobacteriota</taxon>
        <taxon>Desulfuromonadia</taxon>
        <taxon>Geobacterales</taxon>
        <taxon>Geobacteraceae</taxon>
        <taxon>Geobacter</taxon>
    </lineage>
</organism>
<dbReference type="PANTHER" id="PTHR30332:SF17">
    <property type="entry name" value="TYPE IV PILIATION SYSTEM PROTEIN DR_0774-RELATED"/>
    <property type="match status" value="1"/>
</dbReference>
<dbReference type="SUPFAM" id="SSF48452">
    <property type="entry name" value="TPR-like"/>
    <property type="match status" value="1"/>
</dbReference>
<dbReference type="EMBL" id="CP071382">
    <property type="protein sequence ID" value="QSV46389.1"/>
    <property type="molecule type" value="Genomic_DNA"/>
</dbReference>
<dbReference type="PROSITE" id="PS50005">
    <property type="entry name" value="TPR"/>
    <property type="match status" value="1"/>
</dbReference>
<dbReference type="Gene3D" id="1.25.40.10">
    <property type="entry name" value="Tetratricopeptide repeat domain"/>
    <property type="match status" value="1"/>
</dbReference>
<evidence type="ECO:0000259" key="4">
    <source>
        <dbReference type="Pfam" id="PF00263"/>
    </source>
</evidence>
<feature type="repeat" description="TPR" evidence="1">
    <location>
        <begin position="91"/>
        <end position="124"/>
    </location>
</feature>
<dbReference type="Pfam" id="PF00263">
    <property type="entry name" value="Secretin"/>
    <property type="match status" value="1"/>
</dbReference>
<evidence type="ECO:0000256" key="1">
    <source>
        <dbReference type="PROSITE-ProRule" id="PRU00339"/>
    </source>
</evidence>
<dbReference type="RefSeq" id="WP_207164170.1">
    <property type="nucleotide sequence ID" value="NZ_CP071382.1"/>
</dbReference>
<sequence length="576" mass="63991">MAQITSMLPQIKKGSVVDDKVQNGIESLLAQHYQDALQSFSVALRYEPQNSYLQFLNGLSYHLVAESGDVTKLEFARIGYQLALKFDKNNWLAAKQLARLYLKNNNYQMAQEYFAYALLYEPEDFQSLYGLAQASYFALDLETALGSIKMARQLAPDDRNILAAAAMISAAAGISDEAGVQLEQYKEVEQNKARIEHIAGRVRTWLKINEKGETAPVENTPAPENEEPTVESEAPEDVAKTDYTADEAQVQTPRMVIIDVVMIRTEEAENTSKGVNLLDGLALQFSDTFLGFQNTFIKDSVEGTTNTHQRIASTTLSLADVKYNLNIFDIGEDKTEVLARPTLVALDGQKSTFFSGSQLAVAVAGNYAGGELEKIDVGLRLEVTPKFVDNDTILIDVAVGRNFTEPGVVGSFKESMRISKNEVTASVALKYGQTLILSGLREKQTSEVKSGVPVLRDLPLIQYLFSNEITSDFHKSIITIITPRPVTPGVYVSSSPADAKSTAPGKTEERPYFDELRKSSTTLLSVDDNLRQVLRHLSKHRSVREFRETDLFDNVWYGSRGDIGSIIKNVMTFMYY</sequence>
<dbReference type="Proteomes" id="UP000663651">
    <property type="component" value="Chromosome"/>
</dbReference>